<reference evidence="2 3" key="1">
    <citation type="submission" date="2016-10" db="EMBL/GenBank/DDBJ databases">
        <authorList>
            <person name="de Groot N.N."/>
        </authorList>
    </citation>
    <scope>NUCLEOTIDE SEQUENCE [LARGE SCALE GENOMIC DNA]</scope>
    <source>
        <strain evidence="2 3">DSM 22489</strain>
    </source>
</reference>
<dbReference type="AlphaFoldDB" id="A0A1H5Y7J5"/>
<evidence type="ECO:0000313" key="2">
    <source>
        <dbReference type="EMBL" id="SEG19745.1"/>
    </source>
</evidence>
<sequence>MEGCVVEMNELMEQLVAVVKSLEQAAEQMVLQQVELKAAAEGTVERIVATVESAREAELARKLEEAEAKIAQLTASAGRKTVSAGTANMLAKRGVELERVEAGVLDAALVGLSVEQRIAVKAELMRAGLV</sequence>
<dbReference type="Proteomes" id="UP000236728">
    <property type="component" value="Unassembled WGS sequence"/>
</dbReference>
<evidence type="ECO:0000313" key="3">
    <source>
        <dbReference type="Proteomes" id="UP000236728"/>
    </source>
</evidence>
<evidence type="ECO:0000256" key="1">
    <source>
        <dbReference type="SAM" id="Coils"/>
    </source>
</evidence>
<gene>
    <name evidence="2" type="ORF">SAMN05421819_2154</name>
</gene>
<dbReference type="EMBL" id="FNVA01000003">
    <property type="protein sequence ID" value="SEG19745.1"/>
    <property type="molecule type" value="Genomic_DNA"/>
</dbReference>
<name>A0A1H5Y7J5_9BACT</name>
<protein>
    <submittedName>
        <fullName evidence="2">Uncharacterized protein</fullName>
    </submittedName>
</protein>
<accession>A0A1H5Y7J5</accession>
<feature type="coiled-coil region" evidence="1">
    <location>
        <begin position="5"/>
        <end position="32"/>
    </location>
</feature>
<keyword evidence="3" id="KW-1185">Reference proteome</keyword>
<proteinExistence type="predicted"/>
<organism evidence="2 3">
    <name type="scientific">Bryocella elongata</name>
    <dbReference type="NCBI Taxonomy" id="863522"/>
    <lineage>
        <taxon>Bacteria</taxon>
        <taxon>Pseudomonadati</taxon>
        <taxon>Acidobacteriota</taxon>
        <taxon>Terriglobia</taxon>
        <taxon>Terriglobales</taxon>
        <taxon>Acidobacteriaceae</taxon>
        <taxon>Bryocella</taxon>
    </lineage>
</organism>
<keyword evidence="1" id="KW-0175">Coiled coil</keyword>